<dbReference type="OrthoDB" id="3540062at2759"/>
<dbReference type="EMBL" id="ML994616">
    <property type="protein sequence ID" value="KAF2191899.1"/>
    <property type="molecule type" value="Genomic_DNA"/>
</dbReference>
<evidence type="ECO:0000313" key="1">
    <source>
        <dbReference type="EMBL" id="KAF2191899.1"/>
    </source>
</evidence>
<protein>
    <submittedName>
        <fullName evidence="1">Uncharacterized protein</fullName>
    </submittedName>
</protein>
<gene>
    <name evidence="1" type="ORF">K469DRAFT_555127</name>
</gene>
<sequence length="59" mass="6927">DFKILYQQANKSRVININNSKKVIKYINGMLRVEFNLDILSKPKLVIDIDNLLLGLIYY</sequence>
<keyword evidence="2" id="KW-1185">Reference proteome</keyword>
<evidence type="ECO:0000313" key="2">
    <source>
        <dbReference type="Proteomes" id="UP000800200"/>
    </source>
</evidence>
<dbReference type="AlphaFoldDB" id="A0A6A6EMD6"/>
<organism evidence="1 2">
    <name type="scientific">Zopfia rhizophila CBS 207.26</name>
    <dbReference type="NCBI Taxonomy" id="1314779"/>
    <lineage>
        <taxon>Eukaryota</taxon>
        <taxon>Fungi</taxon>
        <taxon>Dikarya</taxon>
        <taxon>Ascomycota</taxon>
        <taxon>Pezizomycotina</taxon>
        <taxon>Dothideomycetes</taxon>
        <taxon>Dothideomycetes incertae sedis</taxon>
        <taxon>Zopfiaceae</taxon>
        <taxon>Zopfia</taxon>
    </lineage>
</organism>
<dbReference type="Proteomes" id="UP000800200">
    <property type="component" value="Unassembled WGS sequence"/>
</dbReference>
<reference evidence="1" key="1">
    <citation type="journal article" date="2020" name="Stud. Mycol.">
        <title>101 Dothideomycetes genomes: a test case for predicting lifestyles and emergence of pathogens.</title>
        <authorList>
            <person name="Haridas S."/>
            <person name="Albert R."/>
            <person name="Binder M."/>
            <person name="Bloem J."/>
            <person name="Labutti K."/>
            <person name="Salamov A."/>
            <person name="Andreopoulos B."/>
            <person name="Baker S."/>
            <person name="Barry K."/>
            <person name="Bills G."/>
            <person name="Bluhm B."/>
            <person name="Cannon C."/>
            <person name="Castanera R."/>
            <person name="Culley D."/>
            <person name="Daum C."/>
            <person name="Ezra D."/>
            <person name="Gonzalez J."/>
            <person name="Henrissat B."/>
            <person name="Kuo A."/>
            <person name="Liang C."/>
            <person name="Lipzen A."/>
            <person name="Lutzoni F."/>
            <person name="Magnuson J."/>
            <person name="Mondo S."/>
            <person name="Nolan M."/>
            <person name="Ohm R."/>
            <person name="Pangilinan J."/>
            <person name="Park H.-J."/>
            <person name="Ramirez L."/>
            <person name="Alfaro M."/>
            <person name="Sun H."/>
            <person name="Tritt A."/>
            <person name="Yoshinaga Y."/>
            <person name="Zwiers L.-H."/>
            <person name="Turgeon B."/>
            <person name="Goodwin S."/>
            <person name="Spatafora J."/>
            <person name="Crous P."/>
            <person name="Grigoriev I."/>
        </authorList>
    </citation>
    <scope>NUCLEOTIDE SEQUENCE</scope>
    <source>
        <strain evidence="1">CBS 207.26</strain>
    </source>
</reference>
<proteinExistence type="predicted"/>
<feature type="non-terminal residue" evidence="1">
    <location>
        <position position="1"/>
    </location>
</feature>
<name>A0A6A6EMD6_9PEZI</name>
<accession>A0A6A6EMD6</accession>